<keyword evidence="1" id="KW-0001">2Fe-2S</keyword>
<dbReference type="EMBL" id="CP080572">
    <property type="protein sequence ID" value="USG99423.1"/>
    <property type="molecule type" value="Genomic_DNA"/>
</dbReference>
<sequence length="289" mass="32210">MYEILEKKEIAAKNVMYKIHAPHIAKKVQPGQFVVVRAFENGERVPLTPVTWNRKEGWITLVVFSRGKTTLRMNMELKEGDKILNIAGPLGNPAPMKRFGKILAIGMITGIVEVYPIAKAWQELGNEVITLHIVPEPMILLREELENAVSRHIVESFPLKEGMGMPEIFKELVTRGQAKVKELIEVEKPDLIFMVGPAGGQKAIFDVVKEYGVPMEVDLHPIMVDGTGMCGACRVTIGGEVKFACVDGPSFDAYEVNWEELIARSGFYTDLEKRAMEDYLAKLAQGGVQ</sequence>
<keyword evidence="4" id="KW-1185">Reference proteome</keyword>
<feature type="binding site" evidence="1">
    <location>
        <position position="245"/>
    </location>
    <ligand>
        <name>[2Fe-2S] cluster</name>
        <dbReference type="ChEBI" id="CHEBI:190135"/>
    </ligand>
</feature>
<proteinExistence type="predicted"/>
<dbReference type="InterPro" id="IPR039261">
    <property type="entry name" value="FNR_nucleotide-bd"/>
</dbReference>
<dbReference type="GO" id="GO:0050660">
    <property type="term" value="F:flavin adenine dinucleotide binding"/>
    <property type="evidence" value="ECO:0007669"/>
    <property type="project" value="InterPro"/>
</dbReference>
<dbReference type="RefSeq" id="WP_251948253.1">
    <property type="nucleotide sequence ID" value="NZ_CP080572.1"/>
</dbReference>
<dbReference type="NCBIfam" id="NF004862">
    <property type="entry name" value="PRK06222.1"/>
    <property type="match status" value="1"/>
</dbReference>
<dbReference type="Gene3D" id="2.40.30.10">
    <property type="entry name" value="Translation factors"/>
    <property type="match status" value="1"/>
</dbReference>
<protein>
    <submittedName>
        <fullName evidence="3">Sulfide/dihydroorotate dehydrogenase-like FAD/NAD-binding protein</fullName>
    </submittedName>
</protein>
<dbReference type="PANTHER" id="PTHR43513:SF3">
    <property type="entry name" value="DIHYDROOROTATE DEHYDROGENASE B (NAD(+)), ELECTRON TRANSFER SUBUNIT-RELATED"/>
    <property type="match status" value="1"/>
</dbReference>
<evidence type="ECO:0000313" key="4">
    <source>
        <dbReference type="Proteomes" id="UP001056425"/>
    </source>
</evidence>
<reference evidence="3 4" key="1">
    <citation type="submission" date="2021-08" db="EMBL/GenBank/DDBJ databases">
        <title>Thermococcus onnuriiensis IOH2.</title>
        <authorList>
            <person name="Park Y.-J."/>
        </authorList>
    </citation>
    <scope>NUCLEOTIDE SEQUENCE [LARGE SCALE GENOMIC DNA]</scope>
    <source>
        <strain evidence="3 4">IOH2</strain>
    </source>
</reference>
<dbReference type="InterPro" id="IPR017938">
    <property type="entry name" value="Riboflavin_synthase-like_b-brl"/>
</dbReference>
<dbReference type="CDD" id="cd06219">
    <property type="entry name" value="DHOD_e_trans_like1"/>
    <property type="match status" value="1"/>
</dbReference>
<dbReference type="InterPro" id="IPR012165">
    <property type="entry name" value="Cyt_c3_hydrogenase_gsu"/>
</dbReference>
<dbReference type="InterPro" id="IPR017927">
    <property type="entry name" value="FAD-bd_FR_type"/>
</dbReference>
<dbReference type="PANTHER" id="PTHR43513">
    <property type="entry name" value="DIHYDROOROTATE DEHYDROGENASE B (NAD(+)), ELECTRON TRANSFER SUBUNIT"/>
    <property type="match status" value="1"/>
</dbReference>
<accession>A0A9E7SBZ7</accession>
<dbReference type="GO" id="GO:0006221">
    <property type="term" value="P:pyrimidine nucleotide biosynthetic process"/>
    <property type="evidence" value="ECO:0007669"/>
    <property type="project" value="InterPro"/>
</dbReference>
<dbReference type="InterPro" id="IPR050353">
    <property type="entry name" value="PyrK_electron_transfer"/>
</dbReference>
<dbReference type="Gene3D" id="3.40.50.80">
    <property type="entry name" value="Nucleotide-binding domain of ferredoxin-NADP reductase (FNR) module"/>
    <property type="match status" value="1"/>
</dbReference>
<evidence type="ECO:0000259" key="2">
    <source>
        <dbReference type="PROSITE" id="PS51384"/>
    </source>
</evidence>
<feature type="domain" description="FAD-binding FR-type" evidence="2">
    <location>
        <begin position="1"/>
        <end position="96"/>
    </location>
</feature>
<feature type="binding site" evidence="1">
    <location>
        <position position="233"/>
    </location>
    <ligand>
        <name>[2Fe-2S] cluster</name>
        <dbReference type="ChEBI" id="CHEBI:190135"/>
    </ligand>
</feature>
<name>A0A9E7SBZ7_9EURY</name>
<dbReference type="GeneID" id="72778244"/>
<dbReference type="GO" id="GO:0046872">
    <property type="term" value="F:metal ion binding"/>
    <property type="evidence" value="ECO:0007669"/>
    <property type="project" value="UniProtKB-KW"/>
</dbReference>
<dbReference type="Pfam" id="PF10418">
    <property type="entry name" value="DHODB_Fe-S_bind"/>
    <property type="match status" value="1"/>
</dbReference>
<dbReference type="AlphaFoldDB" id="A0A9E7SBZ7"/>
<organism evidence="3 4">
    <name type="scientific">Thermococcus argininiproducens</name>
    <dbReference type="NCBI Taxonomy" id="2866384"/>
    <lineage>
        <taxon>Archaea</taxon>
        <taxon>Methanobacteriati</taxon>
        <taxon>Methanobacteriota</taxon>
        <taxon>Thermococci</taxon>
        <taxon>Thermococcales</taxon>
        <taxon>Thermococcaceae</taxon>
        <taxon>Thermococcus</taxon>
    </lineage>
</organism>
<dbReference type="PROSITE" id="PS51384">
    <property type="entry name" value="FAD_FR"/>
    <property type="match status" value="1"/>
</dbReference>
<dbReference type="InterPro" id="IPR019480">
    <property type="entry name" value="Dihydroorotate_DH_Fe-S-bd"/>
</dbReference>
<dbReference type="SUPFAM" id="SSF63380">
    <property type="entry name" value="Riboflavin synthase domain-like"/>
    <property type="match status" value="1"/>
</dbReference>
<dbReference type="PIRSF" id="PIRSF006816">
    <property type="entry name" value="Cyc3_hyd_g"/>
    <property type="match status" value="1"/>
</dbReference>
<dbReference type="GO" id="GO:0051537">
    <property type="term" value="F:2 iron, 2 sulfur cluster binding"/>
    <property type="evidence" value="ECO:0007669"/>
    <property type="project" value="UniProtKB-KW"/>
</dbReference>
<dbReference type="Proteomes" id="UP001056425">
    <property type="component" value="Chromosome"/>
</dbReference>
<dbReference type="KEGG" id="thei:K1720_07815"/>
<keyword evidence="1" id="KW-0408">Iron</keyword>
<comment type="cofactor">
    <cofactor evidence="1">
        <name>[2Fe-2S] cluster</name>
        <dbReference type="ChEBI" id="CHEBI:190135"/>
    </cofactor>
    <text evidence="1">Binds 1 [2Fe-2S] cluster per subunit.</text>
</comment>
<dbReference type="SUPFAM" id="SSF52343">
    <property type="entry name" value="Ferredoxin reductase-like, C-terminal NADP-linked domain"/>
    <property type="match status" value="1"/>
</dbReference>
<keyword evidence="1" id="KW-0411">Iron-sulfur</keyword>
<evidence type="ECO:0000313" key="3">
    <source>
        <dbReference type="EMBL" id="USG99423.1"/>
    </source>
</evidence>
<keyword evidence="1" id="KW-0479">Metal-binding</keyword>
<feature type="binding site" evidence="1">
    <location>
        <position position="230"/>
    </location>
    <ligand>
        <name>[2Fe-2S] cluster</name>
        <dbReference type="ChEBI" id="CHEBI:190135"/>
    </ligand>
</feature>
<dbReference type="GO" id="GO:0016491">
    <property type="term" value="F:oxidoreductase activity"/>
    <property type="evidence" value="ECO:0007669"/>
    <property type="project" value="InterPro"/>
</dbReference>
<evidence type="ECO:0000256" key="1">
    <source>
        <dbReference type="PIRSR" id="PIRSR006816-2"/>
    </source>
</evidence>
<gene>
    <name evidence="3" type="ORF">K1720_07815</name>
</gene>